<organism evidence="1 2">
    <name type="scientific">Paenibacillus sambharensis</name>
    <dbReference type="NCBI Taxonomy" id="1803190"/>
    <lineage>
        <taxon>Bacteria</taxon>
        <taxon>Bacillati</taxon>
        <taxon>Bacillota</taxon>
        <taxon>Bacilli</taxon>
        <taxon>Bacillales</taxon>
        <taxon>Paenibacillaceae</taxon>
        <taxon>Paenibacillus</taxon>
    </lineage>
</organism>
<proteinExistence type="predicted"/>
<dbReference type="OrthoDB" id="2678890at2"/>
<gene>
    <name evidence="1" type="ORF">DNH61_16085</name>
</gene>
<dbReference type="AlphaFoldDB" id="A0A2W1L778"/>
<accession>A0A2W1L778</accession>
<keyword evidence="2" id="KW-1185">Reference proteome</keyword>
<comment type="caution">
    <text evidence="1">The sequence shown here is derived from an EMBL/GenBank/DDBJ whole genome shotgun (WGS) entry which is preliminary data.</text>
</comment>
<protein>
    <submittedName>
        <fullName evidence="1">Uncharacterized protein</fullName>
    </submittedName>
</protein>
<dbReference type="Proteomes" id="UP000249522">
    <property type="component" value="Unassembled WGS sequence"/>
</dbReference>
<dbReference type="RefSeq" id="WP_111147710.1">
    <property type="nucleotide sequence ID" value="NZ_QKRB01000049.1"/>
</dbReference>
<evidence type="ECO:0000313" key="2">
    <source>
        <dbReference type="Proteomes" id="UP000249522"/>
    </source>
</evidence>
<name>A0A2W1L778_9BACL</name>
<reference evidence="1 2" key="1">
    <citation type="submission" date="2018-06" db="EMBL/GenBank/DDBJ databases">
        <title>Paenibacillus imtechensis sp. nov.</title>
        <authorList>
            <person name="Pinnaka A.K."/>
            <person name="Singh H."/>
            <person name="Kaur M."/>
        </authorList>
    </citation>
    <scope>NUCLEOTIDE SEQUENCE [LARGE SCALE GENOMIC DNA]</scope>
    <source>
        <strain evidence="1 2">SMB1</strain>
    </source>
</reference>
<sequence length="100" mass="10934">MESFELAELTVRQEGLNCRLSFTSAYLAVVSDLGSRLWYIDVNGVVQTDLLQQFHTSDNIRVELSAVTAGGRRFEGAGYLHPNINVQAAAIRGDGELAGY</sequence>
<evidence type="ECO:0000313" key="1">
    <source>
        <dbReference type="EMBL" id="PZD94813.1"/>
    </source>
</evidence>
<dbReference type="EMBL" id="QKRB01000049">
    <property type="protein sequence ID" value="PZD94813.1"/>
    <property type="molecule type" value="Genomic_DNA"/>
</dbReference>